<protein>
    <submittedName>
        <fullName evidence="3">FkbM family methyltransferase</fullName>
    </submittedName>
</protein>
<dbReference type="Gene3D" id="3.40.50.150">
    <property type="entry name" value="Vaccinia Virus protein VP39"/>
    <property type="match status" value="1"/>
</dbReference>
<dbReference type="GO" id="GO:0008168">
    <property type="term" value="F:methyltransferase activity"/>
    <property type="evidence" value="ECO:0007669"/>
    <property type="project" value="UniProtKB-KW"/>
</dbReference>
<evidence type="ECO:0000313" key="4">
    <source>
        <dbReference type="Proteomes" id="UP001144397"/>
    </source>
</evidence>
<keyword evidence="5" id="KW-1185">Reference proteome</keyword>
<evidence type="ECO:0000313" key="2">
    <source>
        <dbReference type="EMBL" id="GLI21698.1"/>
    </source>
</evidence>
<dbReference type="GeneID" id="95762167"/>
<dbReference type="Proteomes" id="UP001144397">
    <property type="component" value="Unassembled WGS sequence"/>
</dbReference>
<dbReference type="InterPro" id="IPR029063">
    <property type="entry name" value="SAM-dependent_MTases_sf"/>
</dbReference>
<dbReference type="Proteomes" id="UP001245370">
    <property type="component" value="Unassembled WGS sequence"/>
</dbReference>
<gene>
    <name evidence="3" type="ORF">GGQ86_000997</name>
    <name evidence="2" type="ORF">XFLAVUS301_13720</name>
</gene>
<keyword evidence="3" id="KW-0489">Methyltransferase</keyword>
<sequence length="229" mass="24889">MDYAHPLALAVRRIGQKAGILRPLVKLYRKITRSGYEDAFGVALLNDVRTDDIVWDVGANTGLYSRKLAEAVGLTGKVVAFEPTPSTLQALRDTIAPYPQVTVVPVALADYSGVAHFGTSDHHQSNTLNASAKSSECIEVKVERGDVYAADQCPNVIKIDVEGFELDVVRGLTRTLAQPELRSVFVEVHFLEMAKRGLEDGAGQLKAALEGVGLRVTWLDPSHIVARRA</sequence>
<dbReference type="EMBL" id="BSDO01000002">
    <property type="protein sequence ID" value="GLI21698.1"/>
    <property type="molecule type" value="Genomic_DNA"/>
</dbReference>
<reference evidence="2" key="1">
    <citation type="submission" date="2022-12" db="EMBL/GenBank/DDBJ databases">
        <title>Reference genome sequencing for broad-spectrum identification of bacterial and archaeal isolates by mass spectrometry.</title>
        <authorList>
            <person name="Sekiguchi Y."/>
            <person name="Tourlousse D.M."/>
        </authorList>
    </citation>
    <scope>NUCLEOTIDE SEQUENCE</scope>
    <source>
        <strain evidence="2">301</strain>
    </source>
</reference>
<dbReference type="AlphaFoldDB" id="A0A9W6CPT2"/>
<evidence type="ECO:0000313" key="3">
    <source>
        <dbReference type="EMBL" id="MDR6332550.1"/>
    </source>
</evidence>
<dbReference type="InterPro" id="IPR052514">
    <property type="entry name" value="SAM-dependent_MTase"/>
</dbReference>
<dbReference type="NCBIfam" id="TIGR01444">
    <property type="entry name" value="fkbM_fam"/>
    <property type="match status" value="1"/>
</dbReference>
<dbReference type="Pfam" id="PF05050">
    <property type="entry name" value="Methyltransf_21"/>
    <property type="match status" value="1"/>
</dbReference>
<dbReference type="GO" id="GO:0032259">
    <property type="term" value="P:methylation"/>
    <property type="evidence" value="ECO:0007669"/>
    <property type="project" value="UniProtKB-KW"/>
</dbReference>
<dbReference type="EMBL" id="JAVDPY010000001">
    <property type="protein sequence ID" value="MDR6332550.1"/>
    <property type="molecule type" value="Genomic_DNA"/>
</dbReference>
<dbReference type="RefSeq" id="WP_281806524.1">
    <property type="nucleotide sequence ID" value="NZ_BSDO01000002.1"/>
</dbReference>
<organism evidence="2 4">
    <name type="scientific">Xanthobacter flavus</name>
    <dbReference type="NCBI Taxonomy" id="281"/>
    <lineage>
        <taxon>Bacteria</taxon>
        <taxon>Pseudomonadati</taxon>
        <taxon>Pseudomonadota</taxon>
        <taxon>Alphaproteobacteria</taxon>
        <taxon>Hyphomicrobiales</taxon>
        <taxon>Xanthobacteraceae</taxon>
        <taxon>Xanthobacter</taxon>
    </lineage>
</organism>
<feature type="domain" description="Methyltransferase FkbM" evidence="1">
    <location>
        <begin position="56"/>
        <end position="192"/>
    </location>
</feature>
<evidence type="ECO:0000259" key="1">
    <source>
        <dbReference type="Pfam" id="PF05050"/>
    </source>
</evidence>
<keyword evidence="3" id="KW-0808">Transferase</keyword>
<comment type="caution">
    <text evidence="2">The sequence shown here is derived from an EMBL/GenBank/DDBJ whole genome shotgun (WGS) entry which is preliminary data.</text>
</comment>
<name>A0A9W6CPT2_XANFL</name>
<evidence type="ECO:0000313" key="5">
    <source>
        <dbReference type="Proteomes" id="UP001245370"/>
    </source>
</evidence>
<dbReference type="PANTHER" id="PTHR34203:SF15">
    <property type="entry name" value="SLL1173 PROTEIN"/>
    <property type="match status" value="1"/>
</dbReference>
<dbReference type="PANTHER" id="PTHR34203">
    <property type="entry name" value="METHYLTRANSFERASE, FKBM FAMILY PROTEIN"/>
    <property type="match status" value="1"/>
</dbReference>
<dbReference type="SUPFAM" id="SSF53335">
    <property type="entry name" value="S-adenosyl-L-methionine-dependent methyltransferases"/>
    <property type="match status" value="1"/>
</dbReference>
<proteinExistence type="predicted"/>
<dbReference type="InterPro" id="IPR006342">
    <property type="entry name" value="FkbM_mtfrase"/>
</dbReference>
<reference evidence="3 5" key="2">
    <citation type="submission" date="2023-07" db="EMBL/GenBank/DDBJ databases">
        <title>Genomic Encyclopedia of Type Strains, Phase IV (KMG-IV): sequencing the most valuable type-strain genomes for metagenomic binning, comparative biology and taxonomic classification.</title>
        <authorList>
            <person name="Goeker M."/>
        </authorList>
    </citation>
    <scope>NUCLEOTIDE SEQUENCE [LARGE SCALE GENOMIC DNA]</scope>
    <source>
        <strain evidence="3 5">DSM 338</strain>
    </source>
</reference>
<accession>A0A9W6CPT2</accession>